<dbReference type="InterPro" id="IPR036259">
    <property type="entry name" value="MFS_trans_sf"/>
</dbReference>
<keyword evidence="3 6" id="KW-0812">Transmembrane</keyword>
<dbReference type="Proteomes" id="UP000509549">
    <property type="component" value="Chromosome"/>
</dbReference>
<feature type="transmembrane region" description="Helical" evidence="6">
    <location>
        <begin position="407"/>
        <end position="428"/>
    </location>
</feature>
<feature type="transmembrane region" description="Helical" evidence="6">
    <location>
        <begin position="204"/>
        <end position="228"/>
    </location>
</feature>
<feature type="transmembrane region" description="Helical" evidence="6">
    <location>
        <begin position="281"/>
        <end position="301"/>
    </location>
</feature>
<dbReference type="Gene3D" id="1.20.1250.20">
    <property type="entry name" value="MFS general substrate transporter like domains"/>
    <property type="match status" value="1"/>
</dbReference>
<evidence type="ECO:0000256" key="5">
    <source>
        <dbReference type="ARBA" id="ARBA00023136"/>
    </source>
</evidence>
<reference evidence="7 8" key="1">
    <citation type="submission" date="2020-04" db="EMBL/GenBank/DDBJ databases">
        <authorList>
            <person name="Graf S J."/>
        </authorList>
    </citation>
    <scope>NUCLEOTIDE SEQUENCE [LARGE SCALE GENOMIC DNA]</scope>
    <source>
        <strain evidence="7">1</strain>
    </source>
</reference>
<dbReference type="GO" id="GO:0016020">
    <property type="term" value="C:membrane"/>
    <property type="evidence" value="ECO:0007669"/>
    <property type="project" value="UniProtKB-SubCell"/>
</dbReference>
<evidence type="ECO:0000256" key="2">
    <source>
        <dbReference type="ARBA" id="ARBA00008432"/>
    </source>
</evidence>
<feature type="transmembrane region" description="Helical" evidence="6">
    <location>
        <begin position="313"/>
        <end position="334"/>
    </location>
</feature>
<dbReference type="InterPro" id="IPR011701">
    <property type="entry name" value="MFS"/>
</dbReference>
<feature type="transmembrane region" description="Helical" evidence="6">
    <location>
        <begin position="28"/>
        <end position="52"/>
    </location>
</feature>
<keyword evidence="5 6" id="KW-0472">Membrane</keyword>
<feature type="transmembrane region" description="Helical" evidence="6">
    <location>
        <begin position="249"/>
        <end position="275"/>
    </location>
</feature>
<evidence type="ECO:0000256" key="3">
    <source>
        <dbReference type="ARBA" id="ARBA00022692"/>
    </source>
</evidence>
<feature type="transmembrane region" description="Helical" evidence="6">
    <location>
        <begin position="157"/>
        <end position="184"/>
    </location>
</feature>
<keyword evidence="4 6" id="KW-1133">Transmembrane helix</keyword>
<organism evidence="7 8">
    <name type="scientific">Candidatus Azoamicus ciliaticola</name>
    <dbReference type="NCBI Taxonomy" id="2652803"/>
    <lineage>
        <taxon>Bacteria</taxon>
        <taxon>Pseudomonadati</taxon>
        <taxon>Pseudomonadota</taxon>
        <taxon>Gammaproteobacteria</taxon>
        <taxon>Candidatus Azoamicaceae</taxon>
        <taxon>Candidatus Azoamicus</taxon>
    </lineage>
</organism>
<proteinExistence type="inferred from homology"/>
<dbReference type="EMBL" id="LR794158">
    <property type="protein sequence ID" value="CAB3976277.1"/>
    <property type="molecule type" value="Genomic_DNA"/>
</dbReference>
<comment type="similarity">
    <text evidence="2">Belongs to the major facilitator superfamily. Nitrate/nitrite porter (TC 2.A.1.8) family.</text>
</comment>
<evidence type="ECO:0000256" key="4">
    <source>
        <dbReference type="ARBA" id="ARBA00022989"/>
    </source>
</evidence>
<dbReference type="KEGG" id="acil:ESZ_00057"/>
<feature type="transmembrane region" description="Helical" evidence="6">
    <location>
        <begin position="64"/>
        <end position="82"/>
    </location>
</feature>
<dbReference type="AlphaFoldDB" id="A0A6J5JYW1"/>
<evidence type="ECO:0000256" key="1">
    <source>
        <dbReference type="ARBA" id="ARBA00004141"/>
    </source>
</evidence>
<dbReference type="Pfam" id="PF07690">
    <property type="entry name" value="MFS_1"/>
    <property type="match status" value="1"/>
</dbReference>
<evidence type="ECO:0000256" key="6">
    <source>
        <dbReference type="SAM" id="Phobius"/>
    </source>
</evidence>
<evidence type="ECO:0000313" key="8">
    <source>
        <dbReference type="Proteomes" id="UP000509549"/>
    </source>
</evidence>
<feature type="transmembrane region" description="Helical" evidence="6">
    <location>
        <begin position="94"/>
        <end position="113"/>
    </location>
</feature>
<accession>A0A6J5JYW1</accession>
<sequence length="436" mass="48012">MSHYLSDWNPEDISYWNSKGKYVANRNLIVSIPCLLLAFAVWFIWSAVAVNLNSVGFSFTTDQLFTLAAVPGLTGATLRVFYSFSVPVFGGKNWTVFSTATLLIPALGIGHAVQDVNTSYHTMLTLAAFCGFGGGNFSSSMSNISFFFPKRYQGTALGLNAGLGNLGVSALQFLVPVVIGFGFFEILTGAPQKIILNDGSIKFIWLQNAAYIWIIPVILSTVAALFFMDNLPTVKSSLSSQLVIFKRKHMYLTTWLYVMSFGSFIGYSAAFPLLIKTQFPGVNPLAYAFLGPMCGALIRPIGGWVSDKVKSGALVTFIDLFVMIVCVFGVLFFIDNKNFLGFFICFILLFITTGIANGSVFQMIPMIFIPKESASVLGFSAAIAAYGAFLIPKSFGWSIQMTGTPNIAMYFFVIYYFSCILITWWYYLRSNAEVKC</sequence>
<feature type="transmembrane region" description="Helical" evidence="6">
    <location>
        <begin position="340"/>
        <end position="364"/>
    </location>
</feature>
<dbReference type="PANTHER" id="PTHR23515">
    <property type="entry name" value="HIGH-AFFINITY NITRATE TRANSPORTER 2.3"/>
    <property type="match status" value="1"/>
</dbReference>
<name>A0A6J5JYW1_9GAMM</name>
<dbReference type="CDD" id="cd17341">
    <property type="entry name" value="MFS_NRT2_like"/>
    <property type="match status" value="1"/>
</dbReference>
<dbReference type="SUPFAM" id="SSF103473">
    <property type="entry name" value="MFS general substrate transporter"/>
    <property type="match status" value="1"/>
</dbReference>
<dbReference type="RefSeq" id="WP_176604812.1">
    <property type="nucleotide sequence ID" value="NZ_LR794158.1"/>
</dbReference>
<keyword evidence="8" id="KW-1185">Reference proteome</keyword>
<evidence type="ECO:0000313" key="7">
    <source>
        <dbReference type="EMBL" id="CAB3976277.1"/>
    </source>
</evidence>
<comment type="subcellular location">
    <subcellularLocation>
        <location evidence="1">Membrane</location>
        <topology evidence="1">Multi-pass membrane protein</topology>
    </subcellularLocation>
</comment>
<dbReference type="GO" id="GO:0015112">
    <property type="term" value="F:nitrate transmembrane transporter activity"/>
    <property type="evidence" value="ECO:0007669"/>
    <property type="project" value="InterPro"/>
</dbReference>
<feature type="transmembrane region" description="Helical" evidence="6">
    <location>
        <begin position="376"/>
        <end position="395"/>
    </location>
</feature>
<gene>
    <name evidence="7" type="primary">narK</name>
    <name evidence="7" type="ORF">ESZ_00057</name>
</gene>
<protein>
    <submittedName>
        <fullName evidence="7">Nitrate/nitrite transporter NarK</fullName>
    </submittedName>
</protein>
<dbReference type="InterPro" id="IPR044772">
    <property type="entry name" value="NO3_transporter"/>
</dbReference>